<evidence type="ECO:0000256" key="1">
    <source>
        <dbReference type="SAM" id="Phobius"/>
    </source>
</evidence>
<dbReference type="Pfam" id="PF07596">
    <property type="entry name" value="SBP_bac_10"/>
    <property type="match status" value="1"/>
</dbReference>
<keyword evidence="1" id="KW-1133">Transmembrane helix</keyword>
<feature type="transmembrane region" description="Helical" evidence="1">
    <location>
        <begin position="21"/>
        <end position="44"/>
    </location>
</feature>
<feature type="transmembrane region" description="Helical" evidence="1">
    <location>
        <begin position="64"/>
        <end position="87"/>
    </location>
</feature>
<dbReference type="AlphaFoldDB" id="A0A517PG62"/>
<accession>A0A517PG62</accession>
<dbReference type="PANTHER" id="PTHR30093:SF2">
    <property type="entry name" value="TYPE II SECRETION SYSTEM PROTEIN H"/>
    <property type="match status" value="1"/>
</dbReference>
<evidence type="ECO:0000259" key="2">
    <source>
        <dbReference type="Pfam" id="PF07596"/>
    </source>
</evidence>
<name>A0A517PG62_9PLAN</name>
<dbReference type="RefSeq" id="WP_145179833.1">
    <property type="nucleotide sequence ID" value="NZ_CP036266.1"/>
</dbReference>
<sequence>MSTESEPSTKVQRASLSAMALVTFFFLVSCAGMAFLVQTLFQLGTGWIPYLKRTLPTLTVSASGVLWFLFCLALFVTGLHLACRGVYRGKQETAAAEENQGWQLRWSFSLVILLLVLVTSGICLIGVSHQLWWMATGKDKLVYQGGMTAARRSTSKNNLRQIGLGLHLYEDAHDRLPDGGTFSETGQPQHGWVAQLLPFMDQEDLYQQIDFDQPWTDEVNRKAYETRLPMLMSPGMMSDFIQQEVPRADNDRYPPAHYAANSRVLGINSRMSLRDITDGTSNTIFAGEVSEGIRAWGSSLNYRDPARGINQQPDSFGSHFIVDSKTGAQMLFGDGSVRFVSDDIDPEVLKRLSTPAGAEVTCEDWMEGKPVTGRQNRHD</sequence>
<feature type="domain" description="DUF1559" evidence="2">
    <location>
        <begin position="149"/>
        <end position="290"/>
    </location>
</feature>
<dbReference type="PANTHER" id="PTHR30093">
    <property type="entry name" value="GENERAL SECRETION PATHWAY PROTEIN G"/>
    <property type="match status" value="1"/>
</dbReference>
<gene>
    <name evidence="3" type="ORF">HG66A1_01290</name>
</gene>
<feature type="transmembrane region" description="Helical" evidence="1">
    <location>
        <begin position="108"/>
        <end position="133"/>
    </location>
</feature>
<keyword evidence="4" id="KW-1185">Reference proteome</keyword>
<proteinExistence type="predicted"/>
<organism evidence="3 4">
    <name type="scientific">Gimesia chilikensis</name>
    <dbReference type="NCBI Taxonomy" id="2605989"/>
    <lineage>
        <taxon>Bacteria</taxon>
        <taxon>Pseudomonadati</taxon>
        <taxon>Planctomycetota</taxon>
        <taxon>Planctomycetia</taxon>
        <taxon>Planctomycetales</taxon>
        <taxon>Planctomycetaceae</taxon>
        <taxon>Gimesia</taxon>
    </lineage>
</organism>
<reference evidence="3 4" key="1">
    <citation type="submission" date="2019-02" db="EMBL/GenBank/DDBJ databases">
        <title>Deep-cultivation of Planctomycetes and their phenomic and genomic characterization uncovers novel biology.</title>
        <authorList>
            <person name="Wiegand S."/>
            <person name="Jogler M."/>
            <person name="Boedeker C."/>
            <person name="Pinto D."/>
            <person name="Vollmers J."/>
            <person name="Rivas-Marin E."/>
            <person name="Kohn T."/>
            <person name="Peeters S.H."/>
            <person name="Heuer A."/>
            <person name="Rast P."/>
            <person name="Oberbeckmann S."/>
            <person name="Bunk B."/>
            <person name="Jeske O."/>
            <person name="Meyerdierks A."/>
            <person name="Storesund J.E."/>
            <person name="Kallscheuer N."/>
            <person name="Luecker S."/>
            <person name="Lage O.M."/>
            <person name="Pohl T."/>
            <person name="Merkel B.J."/>
            <person name="Hornburger P."/>
            <person name="Mueller R.-W."/>
            <person name="Bruemmer F."/>
            <person name="Labrenz M."/>
            <person name="Spormann A.M."/>
            <person name="Op den Camp H."/>
            <person name="Overmann J."/>
            <person name="Amann R."/>
            <person name="Jetten M.S.M."/>
            <person name="Mascher T."/>
            <person name="Medema M.H."/>
            <person name="Devos D.P."/>
            <person name="Kaster A.-K."/>
            <person name="Ovreas L."/>
            <person name="Rohde M."/>
            <person name="Galperin M.Y."/>
            <person name="Jogler C."/>
        </authorList>
    </citation>
    <scope>NUCLEOTIDE SEQUENCE [LARGE SCALE GENOMIC DNA]</scope>
    <source>
        <strain evidence="3 4">HG66A1</strain>
    </source>
</reference>
<dbReference type="OrthoDB" id="285651at2"/>
<dbReference type="EMBL" id="CP036266">
    <property type="protein sequence ID" value="QDT18370.1"/>
    <property type="molecule type" value="Genomic_DNA"/>
</dbReference>
<keyword evidence="1" id="KW-0812">Transmembrane</keyword>
<keyword evidence="1" id="KW-0472">Membrane</keyword>
<dbReference type="Proteomes" id="UP000320421">
    <property type="component" value="Chromosome"/>
</dbReference>
<dbReference type="InterPro" id="IPR011453">
    <property type="entry name" value="DUF1559"/>
</dbReference>
<dbReference type="NCBIfam" id="TIGR04294">
    <property type="entry name" value="pre_pil_HX9DG"/>
    <property type="match status" value="1"/>
</dbReference>
<protein>
    <recommendedName>
        <fullName evidence="2">DUF1559 domain-containing protein</fullName>
    </recommendedName>
</protein>
<evidence type="ECO:0000313" key="3">
    <source>
        <dbReference type="EMBL" id="QDT18370.1"/>
    </source>
</evidence>
<dbReference type="InterPro" id="IPR027558">
    <property type="entry name" value="Pre_pil_HX9DG_C"/>
</dbReference>
<evidence type="ECO:0000313" key="4">
    <source>
        <dbReference type="Proteomes" id="UP000320421"/>
    </source>
</evidence>